<evidence type="ECO:0000256" key="2">
    <source>
        <dbReference type="ARBA" id="ARBA00006027"/>
    </source>
</evidence>
<reference evidence="16" key="1">
    <citation type="submission" date="2024-06" db="EMBL/GenBank/DDBJ databases">
        <authorList>
            <person name="Ryan C."/>
        </authorList>
    </citation>
    <scope>NUCLEOTIDE SEQUENCE [LARGE SCALE GENOMIC DNA]</scope>
</reference>
<dbReference type="InterPro" id="IPR000070">
    <property type="entry name" value="Pectinesterase_cat"/>
</dbReference>
<feature type="region of interest" description="Disordered" evidence="12">
    <location>
        <begin position="367"/>
        <end position="391"/>
    </location>
</feature>
<reference evidence="15 16" key="2">
    <citation type="submission" date="2024-10" db="EMBL/GenBank/DDBJ databases">
        <authorList>
            <person name="Ryan C."/>
        </authorList>
    </citation>
    <scope>NUCLEOTIDE SEQUENCE [LARGE SCALE GENOMIC DNA]</scope>
</reference>
<dbReference type="InterPro" id="IPR033131">
    <property type="entry name" value="Pectinesterase_Asp_AS"/>
</dbReference>
<dbReference type="SUPFAM" id="SSF51126">
    <property type="entry name" value="Pectin lyase-like"/>
    <property type="match status" value="1"/>
</dbReference>
<keyword evidence="13" id="KW-0812">Transmembrane</keyword>
<evidence type="ECO:0000256" key="8">
    <source>
        <dbReference type="ARBA" id="ARBA00023180"/>
    </source>
</evidence>
<evidence type="ECO:0000256" key="3">
    <source>
        <dbReference type="ARBA" id="ARBA00007786"/>
    </source>
</evidence>
<dbReference type="GO" id="GO:0030599">
    <property type="term" value="F:pectinesterase activity"/>
    <property type="evidence" value="ECO:0007669"/>
    <property type="project" value="UniProtKB-EC"/>
</dbReference>
<keyword evidence="8" id="KW-0325">Glycoprotein</keyword>
<dbReference type="PANTHER" id="PTHR31707">
    <property type="entry name" value="PECTINESTERASE"/>
    <property type="match status" value="1"/>
</dbReference>
<comment type="similarity">
    <text evidence="2">In the N-terminal section; belongs to the PMEI family.</text>
</comment>
<feature type="active site" evidence="11">
    <location>
        <position position="612"/>
    </location>
</feature>
<dbReference type="Gene3D" id="1.20.140.40">
    <property type="entry name" value="Invertase/pectin methylesterase inhibitor family protein"/>
    <property type="match status" value="1"/>
</dbReference>
<evidence type="ECO:0000313" key="15">
    <source>
        <dbReference type="EMBL" id="CAL5001814.1"/>
    </source>
</evidence>
<dbReference type="SUPFAM" id="SSF101148">
    <property type="entry name" value="Plant invertase/pectin methylesterase inhibitor"/>
    <property type="match status" value="1"/>
</dbReference>
<feature type="transmembrane region" description="Helical" evidence="13">
    <location>
        <begin position="27"/>
        <end position="50"/>
    </location>
</feature>
<dbReference type="FunFam" id="1.20.140.40:FF:000001">
    <property type="entry name" value="Pectinesterase"/>
    <property type="match status" value="1"/>
</dbReference>
<name>A0ABC9BLV2_9POAL</name>
<evidence type="ECO:0000256" key="10">
    <source>
        <dbReference type="ARBA" id="ARBA00057335"/>
    </source>
</evidence>
<evidence type="ECO:0000256" key="12">
    <source>
        <dbReference type="SAM" id="MobiDB-lite"/>
    </source>
</evidence>
<dbReference type="NCBIfam" id="TIGR01614">
    <property type="entry name" value="PME_inhib"/>
    <property type="match status" value="1"/>
</dbReference>
<keyword evidence="16" id="KW-1185">Reference proteome</keyword>
<feature type="region of interest" description="Disordered" evidence="12">
    <location>
        <begin position="55"/>
        <end position="78"/>
    </location>
</feature>
<keyword evidence="6" id="KW-0063">Aspartyl esterase</keyword>
<dbReference type="Pfam" id="PF04043">
    <property type="entry name" value="PMEI"/>
    <property type="match status" value="1"/>
</dbReference>
<comment type="pathway">
    <text evidence="1">Glycan metabolism; pectin degradation; 2-dehydro-3-deoxy-D-gluconate from pectin: step 1/5.</text>
</comment>
<comment type="function">
    <text evidence="10">Acts in the modification of cell walls via demethylesterification of cell wall pectin.</text>
</comment>
<organism evidence="15 16">
    <name type="scientific">Urochloa decumbens</name>
    <dbReference type="NCBI Taxonomy" id="240449"/>
    <lineage>
        <taxon>Eukaryota</taxon>
        <taxon>Viridiplantae</taxon>
        <taxon>Streptophyta</taxon>
        <taxon>Embryophyta</taxon>
        <taxon>Tracheophyta</taxon>
        <taxon>Spermatophyta</taxon>
        <taxon>Magnoliopsida</taxon>
        <taxon>Liliopsida</taxon>
        <taxon>Poales</taxon>
        <taxon>Poaceae</taxon>
        <taxon>PACMAD clade</taxon>
        <taxon>Panicoideae</taxon>
        <taxon>Panicodae</taxon>
        <taxon>Paniceae</taxon>
        <taxon>Melinidinae</taxon>
        <taxon>Urochloa</taxon>
    </lineage>
</organism>
<sequence>MSTAFSDFGPLTERRRIEKQRQQRRRVMLAAAGASVVLILIVMGGAAVAYNASVQDDDSSSSSSPSSPSGGGSGSSLLSTSKSVKMMCAQTDYKDACEKSLSKAAAATNASASSPKDMVRAAVAVIGDAVGEAFSRSAALAATAGDDAPRVKAAVADCKEIYENAREDLSRTLAGIDAGGLDEVTRRGYELRVWLSAVIAHMETCIDGFPDGELKKNMTGAMESGKELTSNALAIIEKASSFLAALHITGAGTAASHRRLLLSVREGEDVEKQPRVNYSGTFHGVRGGHDDSLAPAAAPASRRLFSVREGEDVEKQPKVNYSSAFHGVRDDDDSPAPAAAPASSRMLFSVREGEDVEKQPKVNYSSAFHGVRGDHDSTAPAPAPASSRRLLGVEDGDTPAWVNGEERRLLKGNNFQSKLKPDVVVAKDGSGKFKTINDALKAMPVKYTGRCRRTRTHARASIHAFRFSRQIDPAIDMPGHTPMTLACWLDRYLIYVKAGVYEEYVTITRAMENVTMYGDGAMKTIITGSRNFADGLTTYKTATFNAQGDGFIGIALGFRNTAGAAKHQAVALLVQSDRSIFLNCRMDAYQDTLYAHSKAQFYRNCVISGTIDFVFGDAAAVFQNCVLVLRRPMDSQQNIATAQGRADGRESTGFVFQRCRFAAESALTDASRPAIRSYLARPWREFSRTLFMESEIPAFIDKAGYLPWNGEFGLKTLWYAEYANRGPGADTAGRVTWPGYKKVITKEEAAEFTVQNFLHAEPWLKPAGAPVKYGFWA</sequence>
<keyword evidence="13" id="KW-1133">Transmembrane helix</keyword>
<dbReference type="Gene3D" id="2.160.20.10">
    <property type="entry name" value="Single-stranded right-handed beta-helix, Pectin lyase-like"/>
    <property type="match status" value="1"/>
</dbReference>
<keyword evidence="5" id="KW-0378">Hydrolase</keyword>
<evidence type="ECO:0000256" key="1">
    <source>
        <dbReference type="ARBA" id="ARBA00005184"/>
    </source>
</evidence>
<evidence type="ECO:0000256" key="13">
    <source>
        <dbReference type="SAM" id="Phobius"/>
    </source>
</evidence>
<comment type="similarity">
    <text evidence="3">In the C-terminal section; belongs to the pectinesterase family.</text>
</comment>
<dbReference type="SMART" id="SM00856">
    <property type="entry name" value="PMEI"/>
    <property type="match status" value="1"/>
</dbReference>
<keyword evidence="7" id="KW-1015">Disulfide bond</keyword>
<feature type="domain" description="Pectinesterase inhibitor" evidence="14">
    <location>
        <begin position="79"/>
        <end position="235"/>
    </location>
</feature>
<dbReference type="Proteomes" id="UP001497457">
    <property type="component" value="Chromosome 26rd"/>
</dbReference>
<evidence type="ECO:0000313" key="16">
    <source>
        <dbReference type="Proteomes" id="UP001497457"/>
    </source>
</evidence>
<dbReference type="InterPro" id="IPR011050">
    <property type="entry name" value="Pectin_lyase_fold/virulence"/>
</dbReference>
<evidence type="ECO:0000256" key="7">
    <source>
        <dbReference type="ARBA" id="ARBA00023157"/>
    </source>
</evidence>
<proteinExistence type="inferred from homology"/>
<keyword evidence="13" id="KW-0472">Membrane</keyword>
<dbReference type="InterPro" id="IPR035513">
    <property type="entry name" value="Invertase/methylesterase_inhib"/>
</dbReference>
<dbReference type="PROSITE" id="PS00503">
    <property type="entry name" value="PECTINESTERASE_2"/>
    <property type="match status" value="1"/>
</dbReference>
<gene>
    <name evidence="15" type="ORF">URODEC1_LOCUS65628</name>
</gene>
<protein>
    <recommendedName>
        <fullName evidence="4">pectinesterase</fullName>
        <ecNumber evidence="4">3.1.1.11</ecNumber>
    </recommendedName>
</protein>
<dbReference type="FunFam" id="2.160.20.10:FF:000001">
    <property type="entry name" value="Pectinesterase"/>
    <property type="match status" value="1"/>
</dbReference>
<dbReference type="InterPro" id="IPR012334">
    <property type="entry name" value="Pectin_lyas_fold"/>
</dbReference>
<evidence type="ECO:0000256" key="6">
    <source>
        <dbReference type="ARBA" id="ARBA00023085"/>
    </source>
</evidence>
<evidence type="ECO:0000256" key="5">
    <source>
        <dbReference type="ARBA" id="ARBA00022801"/>
    </source>
</evidence>
<dbReference type="InterPro" id="IPR006501">
    <property type="entry name" value="Pectinesterase_inhib_dom"/>
</dbReference>
<dbReference type="EC" id="3.1.1.11" evidence="4"/>
<dbReference type="AlphaFoldDB" id="A0ABC9BLV2"/>
<feature type="region of interest" description="Disordered" evidence="12">
    <location>
        <begin position="324"/>
        <end position="343"/>
    </location>
</feature>
<comment type="catalytic activity">
    <reaction evidence="9">
        <text>[(1-&gt;4)-alpha-D-galacturonosyl methyl ester](n) + n H2O = [(1-&gt;4)-alpha-D-galacturonosyl](n) + n methanol + n H(+)</text>
        <dbReference type="Rhea" id="RHEA:22380"/>
        <dbReference type="Rhea" id="RHEA-COMP:14570"/>
        <dbReference type="Rhea" id="RHEA-COMP:14573"/>
        <dbReference type="ChEBI" id="CHEBI:15377"/>
        <dbReference type="ChEBI" id="CHEBI:15378"/>
        <dbReference type="ChEBI" id="CHEBI:17790"/>
        <dbReference type="ChEBI" id="CHEBI:140522"/>
        <dbReference type="ChEBI" id="CHEBI:140523"/>
        <dbReference type="EC" id="3.1.1.11"/>
    </reaction>
</comment>
<dbReference type="CDD" id="cd15798">
    <property type="entry name" value="PMEI-like_3"/>
    <property type="match status" value="1"/>
</dbReference>
<dbReference type="EMBL" id="OZ075136">
    <property type="protein sequence ID" value="CAL5001814.1"/>
    <property type="molecule type" value="Genomic_DNA"/>
</dbReference>
<evidence type="ECO:0000259" key="14">
    <source>
        <dbReference type="SMART" id="SM00856"/>
    </source>
</evidence>
<evidence type="ECO:0000256" key="9">
    <source>
        <dbReference type="ARBA" id="ARBA00047928"/>
    </source>
</evidence>
<evidence type="ECO:0000256" key="4">
    <source>
        <dbReference type="ARBA" id="ARBA00013229"/>
    </source>
</evidence>
<dbReference type="Pfam" id="PF01095">
    <property type="entry name" value="Pectinesterase"/>
    <property type="match status" value="1"/>
</dbReference>
<evidence type="ECO:0000256" key="11">
    <source>
        <dbReference type="PROSITE-ProRule" id="PRU10040"/>
    </source>
</evidence>
<accession>A0ABC9BLV2</accession>